<keyword evidence="1" id="KW-0812">Transmembrane</keyword>
<protein>
    <recommendedName>
        <fullName evidence="2">Winged helix DNA-binding domain-containing protein</fullName>
    </recommendedName>
</protein>
<reference evidence="3" key="1">
    <citation type="journal article" date="2014" name="Int. J. Syst. Evol. Microbiol.">
        <title>Complete genome sequence of Corynebacterium casei LMG S-19264T (=DSM 44701T), isolated from a smear-ripened cheese.</title>
        <authorList>
            <consortium name="US DOE Joint Genome Institute (JGI-PGF)"/>
            <person name="Walter F."/>
            <person name="Albersmeier A."/>
            <person name="Kalinowski J."/>
            <person name="Ruckert C."/>
        </authorList>
    </citation>
    <scope>NUCLEOTIDE SEQUENCE</scope>
    <source>
        <strain evidence="3">JCM 10088</strain>
    </source>
</reference>
<evidence type="ECO:0000259" key="2">
    <source>
        <dbReference type="Pfam" id="PF13601"/>
    </source>
</evidence>
<dbReference type="EMBL" id="BMNL01000001">
    <property type="protein sequence ID" value="GGP19039.1"/>
    <property type="molecule type" value="Genomic_DNA"/>
</dbReference>
<dbReference type="CDD" id="cd00090">
    <property type="entry name" value="HTH_ARSR"/>
    <property type="match status" value="1"/>
</dbReference>
<dbReference type="InterPro" id="IPR036388">
    <property type="entry name" value="WH-like_DNA-bd_sf"/>
</dbReference>
<accession>A0A830GRJ8</accession>
<organism evidence="3 4">
    <name type="scientific">Thermocladium modestius</name>
    <dbReference type="NCBI Taxonomy" id="62609"/>
    <lineage>
        <taxon>Archaea</taxon>
        <taxon>Thermoproteota</taxon>
        <taxon>Thermoprotei</taxon>
        <taxon>Thermoproteales</taxon>
        <taxon>Thermoproteaceae</taxon>
        <taxon>Thermocladium</taxon>
    </lineage>
</organism>
<dbReference type="InterPro" id="IPR036390">
    <property type="entry name" value="WH_DNA-bd_sf"/>
</dbReference>
<keyword evidence="4" id="KW-1185">Reference proteome</keyword>
<sequence>MLADKAKILILVYLYVYGSLSFTDLLNLLAERMSITKGNLDSHLRYMEKNGLIRRRKTLYAIYGKRTVYGITDKGRDELINLIDEINRLANIMKPGSAADHHGEGNEPIG</sequence>
<dbReference type="Pfam" id="PF13601">
    <property type="entry name" value="HTH_34"/>
    <property type="match status" value="1"/>
</dbReference>
<evidence type="ECO:0000313" key="4">
    <source>
        <dbReference type="Proteomes" id="UP000610960"/>
    </source>
</evidence>
<name>A0A830GRJ8_9CREN</name>
<dbReference type="PANTHER" id="PTHR37318:SF1">
    <property type="entry name" value="BSL7504 PROTEIN"/>
    <property type="match status" value="1"/>
</dbReference>
<keyword evidence="1" id="KW-1133">Transmembrane helix</keyword>
<dbReference type="PANTHER" id="PTHR37318">
    <property type="entry name" value="BSL7504 PROTEIN"/>
    <property type="match status" value="1"/>
</dbReference>
<dbReference type="AlphaFoldDB" id="A0A830GRJ8"/>
<evidence type="ECO:0000313" key="3">
    <source>
        <dbReference type="EMBL" id="GGP19039.1"/>
    </source>
</evidence>
<dbReference type="InterPro" id="IPR011991">
    <property type="entry name" value="ArsR-like_HTH"/>
</dbReference>
<dbReference type="InterPro" id="IPR027395">
    <property type="entry name" value="WH_DNA-bd_dom"/>
</dbReference>
<dbReference type="Proteomes" id="UP000610960">
    <property type="component" value="Unassembled WGS sequence"/>
</dbReference>
<feature type="transmembrane region" description="Helical" evidence="1">
    <location>
        <begin position="6"/>
        <end position="30"/>
    </location>
</feature>
<dbReference type="RefSeq" id="WP_075060259.1">
    <property type="nucleotide sequence ID" value="NZ_BMNL01000001.1"/>
</dbReference>
<gene>
    <name evidence="3" type="ORF">GCM10007981_01110</name>
</gene>
<feature type="domain" description="Winged helix DNA-binding" evidence="2">
    <location>
        <begin position="10"/>
        <end position="88"/>
    </location>
</feature>
<evidence type="ECO:0000256" key="1">
    <source>
        <dbReference type="SAM" id="Phobius"/>
    </source>
</evidence>
<dbReference type="OrthoDB" id="65295at2157"/>
<dbReference type="SUPFAM" id="SSF46785">
    <property type="entry name" value="Winged helix' DNA-binding domain"/>
    <property type="match status" value="1"/>
</dbReference>
<comment type="caution">
    <text evidence="3">The sequence shown here is derived from an EMBL/GenBank/DDBJ whole genome shotgun (WGS) entry which is preliminary data.</text>
</comment>
<dbReference type="Gene3D" id="1.10.10.10">
    <property type="entry name" value="Winged helix-like DNA-binding domain superfamily/Winged helix DNA-binding domain"/>
    <property type="match status" value="1"/>
</dbReference>
<keyword evidence="1" id="KW-0472">Membrane</keyword>
<reference evidence="3" key="2">
    <citation type="submission" date="2020-09" db="EMBL/GenBank/DDBJ databases">
        <authorList>
            <person name="Sun Q."/>
            <person name="Ohkuma M."/>
        </authorList>
    </citation>
    <scope>NUCLEOTIDE SEQUENCE</scope>
    <source>
        <strain evidence="3">JCM 10088</strain>
    </source>
</reference>
<proteinExistence type="predicted"/>